<reference evidence="3" key="1">
    <citation type="journal article" date="2019" name="Int. J. Syst. Evol. Microbiol.">
        <title>The Global Catalogue of Microorganisms (GCM) 10K type strain sequencing project: providing services to taxonomists for standard genome sequencing and annotation.</title>
        <authorList>
            <consortium name="The Broad Institute Genomics Platform"/>
            <consortium name="The Broad Institute Genome Sequencing Center for Infectious Disease"/>
            <person name="Wu L."/>
            <person name="Ma J."/>
        </authorList>
    </citation>
    <scope>NUCLEOTIDE SEQUENCE [LARGE SCALE GENOMIC DNA]</scope>
    <source>
        <strain evidence="3">JCM 5067</strain>
    </source>
</reference>
<comment type="caution">
    <text evidence="2">The sequence shown here is derived from an EMBL/GenBank/DDBJ whole genome shotgun (WGS) entry which is preliminary data.</text>
</comment>
<dbReference type="EMBL" id="BAAACA010000038">
    <property type="protein sequence ID" value="GAA0616685.1"/>
    <property type="molecule type" value="Genomic_DNA"/>
</dbReference>
<evidence type="ECO:0000256" key="1">
    <source>
        <dbReference type="SAM" id="MobiDB-lite"/>
    </source>
</evidence>
<evidence type="ECO:0000313" key="2">
    <source>
        <dbReference type="EMBL" id="GAA0616685.1"/>
    </source>
</evidence>
<feature type="compositionally biased region" description="Basic and acidic residues" evidence="1">
    <location>
        <begin position="1"/>
        <end position="11"/>
    </location>
</feature>
<name>A0ABP3RUB9_9ACTN</name>
<protein>
    <submittedName>
        <fullName evidence="2">Uncharacterized protein</fullName>
    </submittedName>
</protein>
<dbReference type="Proteomes" id="UP001500668">
    <property type="component" value="Unassembled WGS sequence"/>
</dbReference>
<feature type="region of interest" description="Disordered" evidence="1">
    <location>
        <begin position="1"/>
        <end position="35"/>
    </location>
</feature>
<organism evidence="2 3">
    <name type="scientific">Streptomyces crystallinus</name>
    <dbReference type="NCBI Taxonomy" id="68191"/>
    <lineage>
        <taxon>Bacteria</taxon>
        <taxon>Bacillati</taxon>
        <taxon>Actinomycetota</taxon>
        <taxon>Actinomycetes</taxon>
        <taxon>Kitasatosporales</taxon>
        <taxon>Streptomycetaceae</taxon>
        <taxon>Streptomyces</taxon>
    </lineage>
</organism>
<accession>A0ABP3RUB9</accession>
<evidence type="ECO:0000313" key="3">
    <source>
        <dbReference type="Proteomes" id="UP001500668"/>
    </source>
</evidence>
<sequence>MTYMPEPERPWHRQAFIPASRKESAPPPAPAAGPPIYQQLAASWAAQGRTLPGGPDREWRALVTRPCWPA</sequence>
<proteinExistence type="predicted"/>
<gene>
    <name evidence="2" type="ORF">GCM10010394_53490</name>
</gene>
<keyword evidence="3" id="KW-1185">Reference proteome</keyword>